<dbReference type="EMBL" id="CP001878">
    <property type="protein sequence ID" value="ADC51833.1"/>
    <property type="molecule type" value="Genomic_DNA"/>
</dbReference>
<evidence type="ECO:0000313" key="4">
    <source>
        <dbReference type="Proteomes" id="UP000001544"/>
    </source>
</evidence>
<dbReference type="HOGENOM" id="CLU_1168820_0_0_9"/>
<dbReference type="AlphaFoldDB" id="D3FSW8"/>
<keyword evidence="4" id="KW-1185">Reference proteome</keyword>
<dbReference type="InterPro" id="IPR025623">
    <property type="entry name" value="YusW"/>
</dbReference>
<proteinExistence type="predicted"/>
<name>D3FSW8_ALKPO</name>
<keyword evidence="2" id="KW-0732">Signal</keyword>
<dbReference type="Proteomes" id="UP000001544">
    <property type="component" value="Chromosome"/>
</dbReference>
<evidence type="ECO:0000256" key="2">
    <source>
        <dbReference type="SAM" id="SignalP"/>
    </source>
</evidence>
<dbReference type="eggNOG" id="ENOG50328XD">
    <property type="taxonomic scope" value="Bacteria"/>
</dbReference>
<dbReference type="PROSITE" id="PS51257">
    <property type="entry name" value="PROKAR_LIPOPROTEIN"/>
    <property type="match status" value="1"/>
</dbReference>
<evidence type="ECO:0000313" key="3">
    <source>
        <dbReference type="EMBL" id="ADC51833.1"/>
    </source>
</evidence>
<dbReference type="Pfam" id="PF14039">
    <property type="entry name" value="YusW"/>
    <property type="match status" value="1"/>
</dbReference>
<evidence type="ECO:0008006" key="5">
    <source>
        <dbReference type="Google" id="ProtNLM"/>
    </source>
</evidence>
<dbReference type="RefSeq" id="WP_012959195.1">
    <property type="nucleotide sequence ID" value="NC_013791.2"/>
</dbReference>
<evidence type="ECO:0000256" key="1">
    <source>
        <dbReference type="SAM" id="MobiDB-lite"/>
    </source>
</evidence>
<accession>D3FSW8</accession>
<reference evidence="3 4" key="1">
    <citation type="journal article" date="2011" name="Environ. Microbiol.">
        <title>Genome of alkaliphilic Bacillus pseudofirmus OF4 reveals adaptations that support the ability to grow in an external pH range from 7.5 to 11.4.</title>
        <authorList>
            <person name="Janto B."/>
            <person name="Ahmed A."/>
            <person name="Ito M."/>
            <person name="Liu J."/>
            <person name="Hicks D.B."/>
            <person name="Pagni S."/>
            <person name="Fackelmayer O.J."/>
            <person name="Smith T.A."/>
            <person name="Earl J."/>
            <person name="Elbourne L.D."/>
            <person name="Hassan K."/>
            <person name="Paulsen I.T."/>
            <person name="Kolsto A.B."/>
            <person name="Tourasse N.J."/>
            <person name="Ehrlich G.D."/>
            <person name="Boissy R."/>
            <person name="Ivey D.M."/>
            <person name="Li G."/>
            <person name="Xue Y."/>
            <person name="Ma Y."/>
            <person name="Hu F.Z."/>
            <person name="Krulwich T.A."/>
        </authorList>
    </citation>
    <scope>NUCLEOTIDE SEQUENCE [LARGE SCALE GENOMIC DNA]</scope>
    <source>
        <strain evidence="4">ATCC BAA-2126 / JCM 17055 / OF4</strain>
    </source>
</reference>
<gene>
    <name evidence="3" type="ordered locus">BpOF4_18970</name>
</gene>
<feature type="chain" id="PRO_5039047038" description="YusW-like protein" evidence="2">
    <location>
        <begin position="18"/>
        <end position="237"/>
    </location>
</feature>
<feature type="region of interest" description="Disordered" evidence="1">
    <location>
        <begin position="54"/>
        <end position="128"/>
    </location>
</feature>
<feature type="compositionally biased region" description="Acidic residues" evidence="1">
    <location>
        <begin position="60"/>
        <end position="84"/>
    </location>
</feature>
<organism evidence="3 4">
    <name type="scientific">Alkalihalophilus pseudofirmus (strain ATCC BAA-2126 / JCM 17055 / OF4)</name>
    <name type="common">Bacillus pseudofirmus</name>
    <dbReference type="NCBI Taxonomy" id="398511"/>
    <lineage>
        <taxon>Bacteria</taxon>
        <taxon>Bacillati</taxon>
        <taxon>Bacillota</taxon>
        <taxon>Bacilli</taxon>
        <taxon>Bacillales</taxon>
        <taxon>Bacillaceae</taxon>
        <taxon>Alkalihalophilus</taxon>
    </lineage>
</organism>
<feature type="signal peptide" evidence="2">
    <location>
        <begin position="1"/>
        <end position="17"/>
    </location>
</feature>
<feature type="compositionally biased region" description="Acidic residues" evidence="1">
    <location>
        <begin position="112"/>
        <end position="122"/>
    </location>
</feature>
<dbReference type="KEGG" id="bpf:BpOF4_18970"/>
<protein>
    <recommendedName>
        <fullName evidence="5">YusW-like protein</fullName>
    </recommendedName>
</protein>
<sequence>MKHSYIVILFISLFVLAGCNQGAGNDSVDSDSVNTDTSDAVTFETEDAVAVSEIARGDEQGESAEQDEFGDQQVIEESDLEQWEEPQHHEDETIEAEESPQESTSTTKDLEETPDEKSEEAESMSVLASGVKGFELDVEFEDGGEVEIEYEVKKDKPKAKVKMKQKGKGKSKHEIKGNDAVQYTEALLAELYVENDSLTDALAEQLLAKLEVETSNVKKIEIEIEFENKSKLKYKRD</sequence>